<dbReference type="Gene3D" id="1.20.1110.10">
    <property type="entry name" value="Calcium-transporting ATPase, transmembrane domain"/>
    <property type="match status" value="1"/>
</dbReference>
<dbReference type="PRINTS" id="PR01836">
    <property type="entry name" value="MGATPASE"/>
</dbReference>
<dbReference type="InterPro" id="IPR018303">
    <property type="entry name" value="ATPase_P-typ_P_site"/>
</dbReference>
<evidence type="ECO:0000256" key="15">
    <source>
        <dbReference type="ARBA" id="ARBA00023136"/>
    </source>
</evidence>
<dbReference type="InterPro" id="IPR036412">
    <property type="entry name" value="HAD-like_sf"/>
</dbReference>
<dbReference type="CDD" id="cd02077">
    <property type="entry name" value="P-type_ATPase_Mg"/>
    <property type="match status" value="1"/>
</dbReference>
<dbReference type="SFLD" id="SFLDF00027">
    <property type="entry name" value="p-type_atpase"/>
    <property type="match status" value="1"/>
</dbReference>
<evidence type="ECO:0000313" key="20">
    <source>
        <dbReference type="EMBL" id="OBY10590.1"/>
    </source>
</evidence>
<evidence type="ECO:0000256" key="14">
    <source>
        <dbReference type="ARBA" id="ARBA00022989"/>
    </source>
</evidence>
<name>A0A173Z030_9CLOT</name>
<evidence type="ECO:0000256" key="4">
    <source>
        <dbReference type="ARBA" id="ARBA00012786"/>
    </source>
</evidence>
<dbReference type="InterPro" id="IPR059000">
    <property type="entry name" value="ATPase_P-type_domA"/>
</dbReference>
<evidence type="ECO:0000256" key="12">
    <source>
        <dbReference type="ARBA" id="ARBA00022842"/>
    </source>
</evidence>
<evidence type="ECO:0000313" key="21">
    <source>
        <dbReference type="Proteomes" id="UP000092714"/>
    </source>
</evidence>
<keyword evidence="14 18" id="KW-1133">Transmembrane helix</keyword>
<evidence type="ECO:0000256" key="7">
    <source>
        <dbReference type="ARBA" id="ARBA00022519"/>
    </source>
</evidence>
<evidence type="ECO:0000256" key="18">
    <source>
        <dbReference type="SAM" id="Phobius"/>
    </source>
</evidence>
<evidence type="ECO:0000259" key="19">
    <source>
        <dbReference type="SMART" id="SM00831"/>
    </source>
</evidence>
<keyword evidence="12" id="KW-0460">Magnesium</keyword>
<dbReference type="eggNOG" id="COG0474">
    <property type="taxonomic scope" value="Bacteria"/>
</dbReference>
<dbReference type="SFLD" id="SFLDS00003">
    <property type="entry name" value="Haloacid_Dehalogenase"/>
    <property type="match status" value="1"/>
</dbReference>
<feature type="transmembrane region" description="Helical" evidence="18">
    <location>
        <begin position="741"/>
        <end position="764"/>
    </location>
</feature>
<dbReference type="Pfam" id="PF00122">
    <property type="entry name" value="E1-E2_ATPase"/>
    <property type="match status" value="1"/>
</dbReference>
<dbReference type="AlphaFoldDB" id="A0A173Z030"/>
<keyword evidence="10" id="KW-0547">Nucleotide-binding</keyword>
<dbReference type="NCBIfam" id="TIGR01494">
    <property type="entry name" value="ATPase_P-type"/>
    <property type="match status" value="3"/>
</dbReference>
<dbReference type="Gene3D" id="3.40.50.1000">
    <property type="entry name" value="HAD superfamily/HAD-like"/>
    <property type="match status" value="1"/>
</dbReference>
<dbReference type="GO" id="GO:0005886">
    <property type="term" value="C:plasma membrane"/>
    <property type="evidence" value="ECO:0007669"/>
    <property type="project" value="UniProtKB-SubCell"/>
</dbReference>
<comment type="subcellular location">
    <subcellularLocation>
        <location evidence="2">Cell inner membrane</location>
        <topology evidence="2">Multi-pass membrane protein</topology>
    </subcellularLocation>
</comment>
<dbReference type="InterPro" id="IPR023298">
    <property type="entry name" value="ATPase_P-typ_TM_dom_sf"/>
</dbReference>
<dbReference type="SFLD" id="SFLDG00002">
    <property type="entry name" value="C1.7:_P-type_atpase_like"/>
    <property type="match status" value="1"/>
</dbReference>
<evidence type="ECO:0000256" key="6">
    <source>
        <dbReference type="ARBA" id="ARBA00022475"/>
    </source>
</evidence>
<dbReference type="OrthoDB" id="9760364at2"/>
<dbReference type="Pfam" id="PF13246">
    <property type="entry name" value="Cation_ATPase"/>
    <property type="match status" value="1"/>
</dbReference>
<feature type="transmembrane region" description="Helical" evidence="18">
    <location>
        <begin position="288"/>
        <end position="315"/>
    </location>
</feature>
<dbReference type="SUPFAM" id="SSF81665">
    <property type="entry name" value="Calcium ATPase, transmembrane domain M"/>
    <property type="match status" value="1"/>
</dbReference>
<protein>
    <recommendedName>
        <fullName evidence="5">Magnesium-transporting ATPase, P-type 1</fullName>
        <ecNumber evidence="4">7.2.2.14</ecNumber>
    </recommendedName>
    <alternativeName>
        <fullName evidence="16">Mg(2+) transport ATPase, P-type 1</fullName>
    </alternativeName>
</protein>
<evidence type="ECO:0000256" key="1">
    <source>
        <dbReference type="ARBA" id="ARBA00003954"/>
    </source>
</evidence>
<dbReference type="NCBIfam" id="TIGR01524">
    <property type="entry name" value="ATPase-IIIB_Mg"/>
    <property type="match status" value="1"/>
</dbReference>
<dbReference type="RefSeq" id="WP_027098260.1">
    <property type="nucleotide sequence ID" value="NZ_CABHIH010000002.1"/>
</dbReference>
<dbReference type="InterPro" id="IPR023214">
    <property type="entry name" value="HAD_sf"/>
</dbReference>
<evidence type="ECO:0000256" key="9">
    <source>
        <dbReference type="ARBA" id="ARBA00022692"/>
    </source>
</evidence>
<keyword evidence="21" id="KW-1185">Reference proteome</keyword>
<dbReference type="Pfam" id="PF00690">
    <property type="entry name" value="Cation_ATPase_N"/>
    <property type="match status" value="1"/>
</dbReference>
<dbReference type="SUPFAM" id="SSF56784">
    <property type="entry name" value="HAD-like"/>
    <property type="match status" value="1"/>
</dbReference>
<dbReference type="InterPro" id="IPR006415">
    <property type="entry name" value="P-type_ATPase_IIIB"/>
</dbReference>
<organism evidence="20 21">
    <name type="scientific">Clostridium paraputrificum</name>
    <dbReference type="NCBI Taxonomy" id="29363"/>
    <lineage>
        <taxon>Bacteria</taxon>
        <taxon>Bacillati</taxon>
        <taxon>Bacillota</taxon>
        <taxon>Clostridia</taxon>
        <taxon>Eubacteriales</taxon>
        <taxon>Clostridiaceae</taxon>
        <taxon>Clostridium</taxon>
    </lineage>
</organism>
<dbReference type="InterPro" id="IPR006068">
    <property type="entry name" value="ATPase_P-typ_cation-transptr_C"/>
</dbReference>
<keyword evidence="9 18" id="KW-0812">Transmembrane</keyword>
<feature type="transmembrane region" description="Helical" evidence="18">
    <location>
        <begin position="806"/>
        <end position="829"/>
    </location>
</feature>
<evidence type="ECO:0000256" key="10">
    <source>
        <dbReference type="ARBA" id="ARBA00022741"/>
    </source>
</evidence>
<dbReference type="InterPro" id="IPR044492">
    <property type="entry name" value="P_typ_ATPase_HD_dom"/>
</dbReference>
<accession>A0A173Z030</accession>
<feature type="transmembrane region" description="Helical" evidence="18">
    <location>
        <begin position="70"/>
        <end position="89"/>
    </location>
</feature>
<dbReference type="SMART" id="SM00831">
    <property type="entry name" value="Cation_ATPase_N"/>
    <property type="match status" value="1"/>
</dbReference>
<keyword evidence="15 18" id="KW-0472">Membrane</keyword>
<dbReference type="InterPro" id="IPR008250">
    <property type="entry name" value="ATPase_P-typ_transduc_dom_A_sf"/>
</dbReference>
<dbReference type="SUPFAM" id="SSF81653">
    <property type="entry name" value="Calcium ATPase, transduction domain A"/>
    <property type="match status" value="1"/>
</dbReference>
<comment type="function">
    <text evidence="1">Mediates magnesium influx to the cytosol.</text>
</comment>
<gene>
    <name evidence="20" type="ORF">CP373A1_08760</name>
</gene>
<dbReference type="GeneID" id="42776086"/>
<evidence type="ECO:0000256" key="5">
    <source>
        <dbReference type="ARBA" id="ARBA00013555"/>
    </source>
</evidence>
<keyword evidence="6" id="KW-1003">Cell membrane</keyword>
<keyword evidence="11" id="KW-0067">ATP-binding</keyword>
<comment type="caution">
    <text evidence="20">The sequence shown here is derived from an EMBL/GenBank/DDBJ whole genome shotgun (WGS) entry which is preliminary data.</text>
</comment>
<dbReference type="GO" id="GO:0015444">
    <property type="term" value="F:P-type magnesium transporter activity"/>
    <property type="evidence" value="ECO:0007669"/>
    <property type="project" value="UniProtKB-EC"/>
</dbReference>
<feature type="domain" description="Cation-transporting P-type ATPase N-terminal" evidence="19">
    <location>
        <begin position="13"/>
        <end position="86"/>
    </location>
</feature>
<dbReference type="Gene3D" id="3.40.1110.10">
    <property type="entry name" value="Calcium-transporting ATPase, cytoplasmic domain N"/>
    <property type="match status" value="1"/>
</dbReference>
<sequence length="872" mass="97168">MLKERILTDRLITLGRMSKAELFNELNTNINGLSNKMVEERRDKFGKNEVIHEKEAPWIIELLKSFINPFNIVLVILAIVSTFTDVIIPKAEDRSFTAIIVILTMVTVSALLQFFQERKSKDATNKLKAMVKTTTLVKRDGEEAKEIDMAEVVPGDILYLSAGDMIPADIRVISCKDLFVGQSSLTGESEPVEKLDHLKERDRGIAICDLDNILLLGTSIISGSAIGVVVSTGNDTYLGSIAVEISNKEEETSFQKGVSKVSMLLIKFMMIMVPIVFVINGITKGDWLQAFLFAISIAVGLTPEMLPMIVTTNLAKGAMSMAKKKTVVKKIDAIQNFGAMDILCTDKTGTLTLDKIVVEKHLNIKGEEDLRVLRHAYLNSYFQTGLKNLMDVAILEHGREAGCDKEEERFKKVDEIPFDFTRRRMSVVLEDKVGKKQLVTKGAIEEMLNISSYVEMNSEVVKLTDELKKKVLDTVNDLNGEGMRVIGVAQKNNIEDIMEFGVKDEKDMVLIGYIAFLDPPKESAAEAIRELIKYGVDVKILTGDNDSVTKKVCKEVGLDVNYILLGNNVDIMSDEELSIAVDETNVFAKLSPLQKSRIIKVLKEKGHVVGFMGDGINDAAALKEADVGISVDTGVDIAKESADIILLEKSLMVLVDGVKEGRRVFGNIIKYIKMTASSNFGNVFSVLVASAFLPFMPMLSIQLLVQNLLYDFSQLSIPWDRMDKEYIERPKKWDAKDIGRFMMFIGPLSSVFDIITFLVMWFVLGANTIENQGLFQTGWFVVGLLSQILIVYMIRTEKVPFIQSRPTIPVILLTTAIMLIGIMIPFTAIGEGLGFVALPKVYFLMVILILVGYCGLVQSVKKIYIKKFNNWL</sequence>
<proteinExistence type="inferred from homology"/>
<feature type="transmembrane region" description="Helical" evidence="18">
    <location>
        <begin position="264"/>
        <end position="282"/>
    </location>
</feature>
<dbReference type="Gene3D" id="2.70.150.10">
    <property type="entry name" value="Calcium-transporting ATPase, cytoplasmic transduction domain A"/>
    <property type="match status" value="1"/>
</dbReference>
<dbReference type="PANTHER" id="PTHR42861">
    <property type="entry name" value="CALCIUM-TRANSPORTING ATPASE"/>
    <property type="match status" value="1"/>
</dbReference>
<evidence type="ECO:0000256" key="13">
    <source>
        <dbReference type="ARBA" id="ARBA00022967"/>
    </source>
</evidence>
<dbReference type="Pfam" id="PF00689">
    <property type="entry name" value="Cation_ATPase_C"/>
    <property type="match status" value="1"/>
</dbReference>
<feature type="transmembrane region" description="Helical" evidence="18">
    <location>
        <begin position="841"/>
        <end position="860"/>
    </location>
</feature>
<keyword evidence="7" id="KW-0997">Cell inner membrane</keyword>
<dbReference type="GO" id="GO:0005524">
    <property type="term" value="F:ATP binding"/>
    <property type="evidence" value="ECO:0007669"/>
    <property type="project" value="UniProtKB-KW"/>
</dbReference>
<evidence type="ECO:0000256" key="16">
    <source>
        <dbReference type="ARBA" id="ARBA00029806"/>
    </source>
</evidence>
<dbReference type="PROSITE" id="PS00154">
    <property type="entry name" value="ATPASE_E1_E2"/>
    <property type="match status" value="1"/>
</dbReference>
<comment type="catalytic activity">
    <reaction evidence="17">
        <text>Mg(2+)(out) + ATP + H2O = Mg(2+)(in) + ADP + phosphate + H(+)</text>
        <dbReference type="Rhea" id="RHEA:10260"/>
        <dbReference type="ChEBI" id="CHEBI:15377"/>
        <dbReference type="ChEBI" id="CHEBI:15378"/>
        <dbReference type="ChEBI" id="CHEBI:18420"/>
        <dbReference type="ChEBI" id="CHEBI:30616"/>
        <dbReference type="ChEBI" id="CHEBI:43474"/>
        <dbReference type="ChEBI" id="CHEBI:456216"/>
        <dbReference type="EC" id="7.2.2.14"/>
    </reaction>
</comment>
<keyword evidence="13" id="KW-1278">Translocase</keyword>
<dbReference type="InterPro" id="IPR023299">
    <property type="entry name" value="ATPase_P-typ_cyto_dom_N"/>
</dbReference>
<dbReference type="GO" id="GO:0016887">
    <property type="term" value="F:ATP hydrolysis activity"/>
    <property type="evidence" value="ECO:0007669"/>
    <property type="project" value="InterPro"/>
</dbReference>
<keyword evidence="8" id="KW-0597">Phosphoprotein</keyword>
<evidence type="ECO:0000256" key="8">
    <source>
        <dbReference type="ARBA" id="ARBA00022553"/>
    </source>
</evidence>
<comment type="similarity">
    <text evidence="3">Belongs to the cation transport ATPase (P-type) (TC 3.A.3) family. Type IIIB subfamily.</text>
</comment>
<dbReference type="InterPro" id="IPR004014">
    <property type="entry name" value="ATPase_P-typ_cation-transptr_N"/>
</dbReference>
<dbReference type="EC" id="7.2.2.14" evidence="4"/>
<feature type="transmembrane region" description="Helical" evidence="18">
    <location>
        <begin position="95"/>
        <end position="115"/>
    </location>
</feature>
<dbReference type="InterPro" id="IPR001757">
    <property type="entry name" value="P_typ_ATPase"/>
</dbReference>
<evidence type="ECO:0000256" key="3">
    <source>
        <dbReference type="ARBA" id="ARBA00008746"/>
    </source>
</evidence>
<reference evidence="20 21" key="1">
    <citation type="submission" date="2016-06" db="EMBL/GenBank/DDBJ databases">
        <authorList>
            <person name="Kjaerup R.B."/>
            <person name="Dalgaard T.S."/>
            <person name="Juul-Madsen H.R."/>
        </authorList>
    </citation>
    <scope>NUCLEOTIDE SEQUENCE [LARGE SCALE GENOMIC DNA]</scope>
    <source>
        <strain evidence="20 21">373-A1</strain>
    </source>
</reference>
<feature type="transmembrane region" description="Helical" evidence="18">
    <location>
        <begin position="776"/>
        <end position="794"/>
    </location>
</feature>
<evidence type="ECO:0000256" key="11">
    <source>
        <dbReference type="ARBA" id="ARBA00022840"/>
    </source>
</evidence>
<dbReference type="NCBIfam" id="NF011702">
    <property type="entry name" value="PRK15122.1"/>
    <property type="match status" value="1"/>
</dbReference>
<dbReference type="EMBL" id="MAPZ01000019">
    <property type="protein sequence ID" value="OBY10590.1"/>
    <property type="molecule type" value="Genomic_DNA"/>
</dbReference>
<evidence type="ECO:0000256" key="17">
    <source>
        <dbReference type="ARBA" id="ARBA00047295"/>
    </source>
</evidence>
<dbReference type="Proteomes" id="UP000092714">
    <property type="component" value="Unassembled WGS sequence"/>
</dbReference>
<evidence type="ECO:0000256" key="2">
    <source>
        <dbReference type="ARBA" id="ARBA00004429"/>
    </source>
</evidence>